<evidence type="ECO:0000313" key="1">
    <source>
        <dbReference type="EMBL" id="KFB66699.1"/>
    </source>
</evidence>
<dbReference type="EMBL" id="JDSS02000038">
    <property type="protein sequence ID" value="KFB66699.1"/>
    <property type="molecule type" value="Genomic_DNA"/>
</dbReference>
<accession>A0A084XW55</accession>
<dbReference type="AlphaFoldDB" id="A0A084XW55"/>
<sequence length="64" mass="7106">MKMKVVTTTLRQIRQHNPCSEGWRTLLSSLGKTGVDDEPLPLVTILQSNGLDDALWCLRTITGP</sequence>
<proteinExistence type="predicted"/>
<organism evidence="1 2">
    <name type="scientific">Candidatus Accumulibacter vicinus</name>
    <dbReference type="NCBI Taxonomy" id="2954382"/>
    <lineage>
        <taxon>Bacteria</taxon>
        <taxon>Pseudomonadati</taxon>
        <taxon>Pseudomonadota</taxon>
        <taxon>Betaproteobacteria</taxon>
        <taxon>Candidatus Accumulibacter</taxon>
    </lineage>
</organism>
<dbReference type="Proteomes" id="UP000019812">
    <property type="component" value="Unassembled WGS sequence"/>
</dbReference>
<evidence type="ECO:0000313" key="2">
    <source>
        <dbReference type="Proteomes" id="UP000019812"/>
    </source>
</evidence>
<reference evidence="1 2" key="1">
    <citation type="submission" date="2014-07" db="EMBL/GenBank/DDBJ databases">
        <title>Expanding our view of genomic diversity in Candidatus Accumulibacter clades.</title>
        <authorList>
            <person name="Skennerton C.T."/>
            <person name="Barr J.J."/>
            <person name="Slater F.R."/>
            <person name="Bond P.L."/>
            <person name="Tyson G.W."/>
        </authorList>
    </citation>
    <scope>NUCLEOTIDE SEQUENCE [LARGE SCALE GENOMIC DNA]</scope>
    <source>
        <strain evidence="2">SK-01</strain>
    </source>
</reference>
<name>A0A084XW55_9PROT</name>
<gene>
    <name evidence="1" type="ORF">CAPSK01_003963</name>
</gene>
<protein>
    <submittedName>
        <fullName evidence="1">Uncharacterized protein</fullName>
    </submittedName>
</protein>
<dbReference type="STRING" id="1457154.CAPSK01_003963"/>
<comment type="caution">
    <text evidence="1">The sequence shown here is derived from an EMBL/GenBank/DDBJ whole genome shotgun (WGS) entry which is preliminary data.</text>
</comment>